<name>A0A2X0LD57_9BASI</name>
<feature type="region of interest" description="Disordered" evidence="4">
    <location>
        <begin position="57"/>
        <end position="118"/>
    </location>
</feature>
<sequence>MTVVTALTTSAGSMWPSCVSPSSTSRHPAAAGEASRTPESEVAPVISQHALAPVNHLSPLASRPHPHASTSSPLEHGAAHRSSFSLPRADTSPGSYMSMSPGNSVPASPASAGGGARRSSHVAQRSVFGFIVGHHYTRIDDGPPLISVAPSSLSATTGALVRHPLVIVLVTCSVSLFFLSNSVASLWNGLSDSQCNYRNGSNIDVFQDYNISAPDGSAIATFIGRGATLTNFYVKDKNGHFRDVVLGYDGRRKYLTDPEYAYYGAVVGRYANRIKNATFSIPPLRHLDEPLPPGMTVYKVAANEQKGNTALHGGKWGYSRAGWSLIKHEADRITFGLRDRGAEGFPGTVHVLASYTLGPDAVWTTRLSGQVKAGKATPMMMSSHVYWNLDGYGYDTSGAVGKTTSKGALDHVLKIKSSSYVSTDEILVPSGPITRIASNASPLDFRKARIIGSRFSRTDGLCGGDCTGYDTCFIYDQRVPREPVMELISPGSGISLSVRTNQPAVQVYTCNHQGSTPRKHSHGGPDAGFYEKHSCVVLEQQGRIGAIREPEWGEDQIYTPTRAHDWWSEYSFSTV</sequence>
<dbReference type="GO" id="GO:0033499">
    <property type="term" value="P:galactose catabolic process via UDP-galactose, Leloir pathway"/>
    <property type="evidence" value="ECO:0007669"/>
    <property type="project" value="TreeGrafter"/>
</dbReference>
<evidence type="ECO:0000256" key="3">
    <source>
        <dbReference type="ARBA" id="ARBA00023277"/>
    </source>
</evidence>
<dbReference type="Proteomes" id="UP000249723">
    <property type="component" value="Unassembled WGS sequence"/>
</dbReference>
<evidence type="ECO:0000256" key="1">
    <source>
        <dbReference type="ARBA" id="ARBA00006206"/>
    </source>
</evidence>
<dbReference type="InterPro" id="IPR008183">
    <property type="entry name" value="Aldose_1/G6P_1-epimerase"/>
</dbReference>
<proteinExistence type="inferred from homology"/>
<gene>
    <name evidence="5" type="ORF">BZ3500_MVSOF-1268-A1-R1_CHR1-1G01265</name>
</gene>
<feature type="region of interest" description="Disordered" evidence="4">
    <location>
        <begin position="1"/>
        <end position="42"/>
    </location>
</feature>
<dbReference type="GO" id="GO:0006006">
    <property type="term" value="P:glucose metabolic process"/>
    <property type="evidence" value="ECO:0007669"/>
    <property type="project" value="TreeGrafter"/>
</dbReference>
<comment type="similarity">
    <text evidence="1">Belongs to the aldose epimerase family.</text>
</comment>
<dbReference type="CDD" id="cd09019">
    <property type="entry name" value="galactose_mutarotase_like"/>
    <property type="match status" value="1"/>
</dbReference>
<accession>A0A2X0LD57</accession>
<keyword evidence="2" id="KW-0413">Isomerase</keyword>
<dbReference type="EMBL" id="FMWP01000013">
    <property type="protein sequence ID" value="SCZ89571.1"/>
    <property type="molecule type" value="Genomic_DNA"/>
</dbReference>
<dbReference type="PANTHER" id="PTHR10091:SF6">
    <property type="entry name" value="1-EPIMERASE, PUTATIVE (AFU_ORTHOLOGUE AFUA_3G13240)-RELATED"/>
    <property type="match status" value="1"/>
</dbReference>
<dbReference type="AlphaFoldDB" id="A0A2X0LD57"/>
<evidence type="ECO:0000313" key="6">
    <source>
        <dbReference type="Proteomes" id="UP000249723"/>
    </source>
</evidence>
<evidence type="ECO:0000256" key="4">
    <source>
        <dbReference type="SAM" id="MobiDB-lite"/>
    </source>
</evidence>
<feature type="compositionally biased region" description="Low complexity" evidence="4">
    <location>
        <begin position="100"/>
        <end position="111"/>
    </location>
</feature>
<dbReference type="Pfam" id="PF01263">
    <property type="entry name" value="Aldose_epim"/>
    <property type="match status" value="1"/>
</dbReference>
<evidence type="ECO:0000313" key="5">
    <source>
        <dbReference type="EMBL" id="SCZ89571.1"/>
    </source>
</evidence>
<dbReference type="SUPFAM" id="SSF74650">
    <property type="entry name" value="Galactose mutarotase-like"/>
    <property type="match status" value="1"/>
</dbReference>
<reference evidence="6" key="1">
    <citation type="submission" date="2016-10" db="EMBL/GenBank/DDBJ databases">
        <authorList>
            <person name="Jeantristanb JTB J.-T."/>
            <person name="Ricardo R."/>
        </authorList>
    </citation>
    <scope>NUCLEOTIDE SEQUENCE [LARGE SCALE GENOMIC DNA]</scope>
</reference>
<dbReference type="InterPro" id="IPR011013">
    <property type="entry name" value="Gal_mutarotase_sf_dom"/>
</dbReference>
<dbReference type="OrthoDB" id="274691at2759"/>
<organism evidence="5 6">
    <name type="scientific">Microbotryum saponariae</name>
    <dbReference type="NCBI Taxonomy" id="289078"/>
    <lineage>
        <taxon>Eukaryota</taxon>
        <taxon>Fungi</taxon>
        <taxon>Dikarya</taxon>
        <taxon>Basidiomycota</taxon>
        <taxon>Pucciniomycotina</taxon>
        <taxon>Microbotryomycetes</taxon>
        <taxon>Microbotryales</taxon>
        <taxon>Microbotryaceae</taxon>
        <taxon>Microbotryum</taxon>
    </lineage>
</organism>
<dbReference type="InterPro" id="IPR047215">
    <property type="entry name" value="Galactose_mutarotase-like"/>
</dbReference>
<dbReference type="GO" id="GO:0004034">
    <property type="term" value="F:aldose 1-epimerase activity"/>
    <property type="evidence" value="ECO:0007669"/>
    <property type="project" value="TreeGrafter"/>
</dbReference>
<dbReference type="STRING" id="289078.A0A2X0LD57"/>
<protein>
    <submittedName>
        <fullName evidence="5">BZ3500_MvSof-1268-A1-R1_Chr1-1g01265 protein</fullName>
    </submittedName>
</protein>
<feature type="compositionally biased region" description="Polar residues" evidence="4">
    <location>
        <begin position="1"/>
        <end position="12"/>
    </location>
</feature>
<evidence type="ECO:0000256" key="2">
    <source>
        <dbReference type="ARBA" id="ARBA00023235"/>
    </source>
</evidence>
<keyword evidence="3" id="KW-0119">Carbohydrate metabolism</keyword>
<dbReference type="Gene3D" id="2.70.98.10">
    <property type="match status" value="1"/>
</dbReference>
<dbReference type="GO" id="GO:0030246">
    <property type="term" value="F:carbohydrate binding"/>
    <property type="evidence" value="ECO:0007669"/>
    <property type="project" value="InterPro"/>
</dbReference>
<dbReference type="InterPro" id="IPR014718">
    <property type="entry name" value="GH-type_carb-bd"/>
</dbReference>
<keyword evidence="6" id="KW-1185">Reference proteome</keyword>
<dbReference type="PANTHER" id="PTHR10091">
    <property type="entry name" value="ALDOSE-1-EPIMERASE"/>
    <property type="match status" value="1"/>
</dbReference>